<dbReference type="EMBL" id="AOJI01000022">
    <property type="protein sequence ID" value="EMA67555.1"/>
    <property type="molecule type" value="Genomic_DNA"/>
</dbReference>
<dbReference type="PANTHER" id="PTHR34236">
    <property type="entry name" value="DIMETHYL SULFOXIDE REDUCTASE TRANSCRIPTIONAL ACTIVATOR"/>
    <property type="match status" value="1"/>
</dbReference>
<evidence type="ECO:0000256" key="3">
    <source>
        <dbReference type="SAM" id="MobiDB-lite"/>
    </source>
</evidence>
<reference evidence="5 6" key="1">
    <citation type="journal article" date="2014" name="PLoS Genet.">
        <title>Phylogenetically driven sequencing of extremely halophilic archaea reveals strategies for static and dynamic osmo-response.</title>
        <authorList>
            <person name="Becker E.A."/>
            <person name="Seitzer P.M."/>
            <person name="Tritt A."/>
            <person name="Larsen D."/>
            <person name="Krusor M."/>
            <person name="Yao A.I."/>
            <person name="Wu D."/>
            <person name="Madern D."/>
            <person name="Eisen J.A."/>
            <person name="Darling A.E."/>
            <person name="Facciotti M.T."/>
        </authorList>
    </citation>
    <scope>NUCLEOTIDE SEQUENCE [LARGE SCALE GENOMIC DNA]</scope>
    <source>
        <strain evidence="5 6">JCM 13560</strain>
    </source>
</reference>
<dbReference type="PATRIC" id="fig|1230454.4.peg.1519"/>
<feature type="region of interest" description="Disordered" evidence="3">
    <location>
        <begin position="209"/>
        <end position="246"/>
    </location>
</feature>
<name>M0PFM2_9EURY</name>
<evidence type="ECO:0000256" key="1">
    <source>
        <dbReference type="ARBA" id="ARBA00023015"/>
    </source>
</evidence>
<keyword evidence="1" id="KW-0805">Transcription regulation</keyword>
<dbReference type="AlphaFoldDB" id="M0PFM2"/>
<dbReference type="Pfam" id="PF04967">
    <property type="entry name" value="HTH_10"/>
    <property type="match status" value="1"/>
</dbReference>
<sequence length="246" mass="25990">MNRIELRLGLPTGSWIGDASRACPDATFRVSETIAAEPGDVSDVTVSGIARERAVEALREHDRVDAVDVVERRGSATALRVTGSAPPFVVAARRVGLPIAATVEVTDGGATLPIAGRRELLTAFGTELATEGVTVGVGGIADEADRALTDAQRDLVLAAVDAGYYDTPRECTLTELAAEREIAKSTCSETLHRAEGRVMRRFVEGAFPFDGDGTGRSDAGPPGIREATASRDDRETHRVEVVRPGP</sequence>
<keyword evidence="6" id="KW-1185">Reference proteome</keyword>
<accession>M0PFM2</accession>
<feature type="compositionally biased region" description="Basic and acidic residues" evidence="3">
    <location>
        <begin position="228"/>
        <end position="246"/>
    </location>
</feature>
<evidence type="ECO:0000313" key="6">
    <source>
        <dbReference type="Proteomes" id="UP000011575"/>
    </source>
</evidence>
<evidence type="ECO:0000259" key="4">
    <source>
        <dbReference type="Pfam" id="PF04967"/>
    </source>
</evidence>
<dbReference type="STRING" id="1230454.C461_07509"/>
<keyword evidence="2" id="KW-0804">Transcription</keyword>
<comment type="caution">
    <text evidence="5">The sequence shown here is derived from an EMBL/GenBank/DDBJ whole genome shotgun (WGS) entry which is preliminary data.</text>
</comment>
<dbReference type="InterPro" id="IPR007050">
    <property type="entry name" value="HTH_bacterioopsin"/>
</dbReference>
<dbReference type="Proteomes" id="UP000011575">
    <property type="component" value="Unassembled WGS sequence"/>
</dbReference>
<organism evidence="5 6">
    <name type="scientific">Halorubrum aidingense JCM 13560</name>
    <dbReference type="NCBI Taxonomy" id="1230454"/>
    <lineage>
        <taxon>Archaea</taxon>
        <taxon>Methanobacteriati</taxon>
        <taxon>Methanobacteriota</taxon>
        <taxon>Stenosarchaea group</taxon>
        <taxon>Halobacteria</taxon>
        <taxon>Halobacteriales</taxon>
        <taxon>Haloferacaceae</taxon>
        <taxon>Halorubrum</taxon>
    </lineage>
</organism>
<protein>
    <submittedName>
        <fullName evidence="5">Bacterio-opsin activator HTH domain protein</fullName>
    </submittedName>
</protein>
<evidence type="ECO:0000313" key="5">
    <source>
        <dbReference type="EMBL" id="EMA67555.1"/>
    </source>
</evidence>
<proteinExistence type="predicted"/>
<dbReference type="OrthoDB" id="51502at2157"/>
<evidence type="ECO:0000256" key="2">
    <source>
        <dbReference type="ARBA" id="ARBA00023163"/>
    </source>
</evidence>
<feature type="domain" description="HTH bat-type" evidence="4">
    <location>
        <begin position="148"/>
        <end position="200"/>
    </location>
</feature>
<gene>
    <name evidence="5" type="ORF">C461_07509</name>
</gene>
<dbReference type="PANTHER" id="PTHR34236:SF1">
    <property type="entry name" value="DIMETHYL SULFOXIDE REDUCTASE TRANSCRIPTIONAL ACTIVATOR"/>
    <property type="match status" value="1"/>
</dbReference>
<dbReference type="RefSeq" id="WP_008000018.1">
    <property type="nucleotide sequence ID" value="NZ_AOJI01000022.1"/>
</dbReference>